<evidence type="ECO:0000256" key="4">
    <source>
        <dbReference type="ARBA" id="ARBA00017143"/>
    </source>
</evidence>
<dbReference type="InterPro" id="IPR027417">
    <property type="entry name" value="P-loop_NTPase"/>
</dbReference>
<keyword evidence="5" id="KW-0547">Nucleotide-binding</keyword>
<dbReference type="InterPro" id="IPR011704">
    <property type="entry name" value="ATPase_dyneun-rel_AAA"/>
</dbReference>
<keyword evidence="8" id="KW-0539">Nucleus</keyword>
<gene>
    <name evidence="12" type="ORF">COCSUDRAFT_12734</name>
</gene>
<evidence type="ECO:0000256" key="3">
    <source>
        <dbReference type="ARBA" id="ARBA00007188"/>
    </source>
</evidence>
<accession>I0Z5J8</accession>
<dbReference type="GO" id="GO:0000027">
    <property type="term" value="P:ribosomal large subunit assembly"/>
    <property type="evidence" value="ECO:0007669"/>
    <property type="project" value="TreeGrafter"/>
</dbReference>
<dbReference type="STRING" id="574566.I0Z5J8"/>
<feature type="compositionally biased region" description="Acidic residues" evidence="10">
    <location>
        <begin position="2254"/>
        <end position="2283"/>
    </location>
</feature>
<feature type="domain" description="AAA+ ATPase" evidence="11">
    <location>
        <begin position="901"/>
        <end position="1059"/>
    </location>
</feature>
<proteinExistence type="inferred from homology"/>
<dbReference type="GeneID" id="17043921"/>
<dbReference type="GO" id="GO:0030687">
    <property type="term" value="C:preribosome, large subunit precursor"/>
    <property type="evidence" value="ECO:0007669"/>
    <property type="project" value="TreeGrafter"/>
</dbReference>
<dbReference type="EMBL" id="AGSI01000003">
    <property type="protein sequence ID" value="EIE25917.1"/>
    <property type="molecule type" value="Genomic_DNA"/>
</dbReference>
<feature type="domain" description="AAA+ ATPase" evidence="11">
    <location>
        <begin position="499"/>
        <end position="810"/>
    </location>
</feature>
<feature type="domain" description="AAA+ ATPase" evidence="11">
    <location>
        <begin position="94"/>
        <end position="199"/>
    </location>
</feature>
<dbReference type="GO" id="GO:0005730">
    <property type="term" value="C:nucleolus"/>
    <property type="evidence" value="ECO:0007669"/>
    <property type="project" value="UniProtKB-SubCell"/>
</dbReference>
<comment type="subcellular location">
    <subcellularLocation>
        <location evidence="1">Nucleus</location>
        <location evidence="1">Nucleolus</location>
    </subcellularLocation>
    <subcellularLocation>
        <location evidence="2">Nucleus</location>
        <location evidence="2">Nucleoplasm</location>
    </subcellularLocation>
</comment>
<dbReference type="InterPro" id="IPR003593">
    <property type="entry name" value="AAA+_ATPase"/>
</dbReference>
<dbReference type="GO" id="GO:0000055">
    <property type="term" value="P:ribosomal large subunit export from nucleus"/>
    <property type="evidence" value="ECO:0007669"/>
    <property type="project" value="TreeGrafter"/>
</dbReference>
<dbReference type="InterPro" id="IPR040848">
    <property type="entry name" value="AAA_lid_7"/>
</dbReference>
<evidence type="ECO:0000256" key="1">
    <source>
        <dbReference type="ARBA" id="ARBA00004604"/>
    </source>
</evidence>
<feature type="region of interest" description="Disordered" evidence="10">
    <location>
        <begin position="2117"/>
        <end position="2205"/>
    </location>
</feature>
<feature type="region of interest" description="Disordered" evidence="10">
    <location>
        <begin position="492"/>
        <end position="512"/>
    </location>
</feature>
<evidence type="ECO:0000256" key="10">
    <source>
        <dbReference type="SAM" id="MobiDB-lite"/>
    </source>
</evidence>
<dbReference type="PANTHER" id="PTHR48103">
    <property type="entry name" value="MIDASIN-RELATED"/>
    <property type="match status" value="1"/>
</dbReference>
<evidence type="ECO:0000259" key="11">
    <source>
        <dbReference type="SMART" id="SM00382"/>
    </source>
</evidence>
<dbReference type="Pfam" id="PF07728">
    <property type="entry name" value="AAA_5"/>
    <property type="match status" value="5"/>
</dbReference>
<dbReference type="PANTHER" id="PTHR48103:SF2">
    <property type="entry name" value="MIDASIN"/>
    <property type="match status" value="1"/>
</dbReference>
<dbReference type="Pfam" id="PF21108">
    <property type="entry name" value="MDN1_4th"/>
    <property type="match status" value="1"/>
</dbReference>
<dbReference type="Proteomes" id="UP000007264">
    <property type="component" value="Unassembled WGS sequence"/>
</dbReference>
<evidence type="ECO:0000256" key="6">
    <source>
        <dbReference type="ARBA" id="ARBA00022840"/>
    </source>
</evidence>
<feature type="compositionally biased region" description="Acidic residues" evidence="10">
    <location>
        <begin position="2117"/>
        <end position="2129"/>
    </location>
</feature>
<dbReference type="SMART" id="SM00382">
    <property type="entry name" value="AAA"/>
    <property type="match status" value="4"/>
</dbReference>
<dbReference type="Gene3D" id="3.40.50.300">
    <property type="entry name" value="P-loop containing nucleotide triphosphate hydrolases"/>
    <property type="match status" value="6"/>
</dbReference>
<sequence>SIRHILDALQGLLIRPSLTLGIGSCFRPVLLSLVSAFVDARLSGATRSGPSHAAVSVALISLLDLAPQLESRTPFVKTETVARNLEAAALVLCQQRALLLEGPPGSGKSAVVEELAAATGNSDFIHVHVDDQMDAKSLLGAYVCTAVPGEFVWQPGPLTQAVLEGKWLVIEDINLAPMDVLAALIPLLERRELQLPQPDAQLPRAAFLESADCYTAMIAKPEVRPAMRAMEAVAVATAQQEPVLLVGETGTGKTTLVQQIAEQVGTNLVVLNLSQQTDSADLLGGFQPVEPRHALLPLLDRFQGLVRRTWDRGNNDEFLGRAIKYAQRRKWSSLLKAFHTAIGKLSAAERAAKVAEGGFAFAFKEGALVQALRNGDWVLLDEINLAPSEERKLVDGAGSKPTYNLRTLCRALEYARTVLPVYGLLRALYDGCSMAFHTQLSPSSAPVMEGLLQTHILGAGTKLKALLRAPAPPQGGSHVLFDHFWVEAGDQPLPEPSAEAEAGRGPTSSGKTSLVTHLARATGHRCVRINNHEQTDLQEYLGSYVADEAGRLVFREGALVTAVRAGHWVILDELNLAPSEVLEALNRLLDDNRELYVPELGEMVRPHPHFMLFATQNPAGAYGGRKALSRAFRSRFLELHVGDIPDSELAHILQLRCALAPSYAAKLVAVMRELQRLRQATNVFAGKHGFITPRDLFKWAGRGAVGYQELGENGCLLLAERLRDPAERDVVQKAIEDIMRVKIDPQELVLEPGRTLTLAEKGGAGAEEVVAAAGFRLVATMNPGGDYGKRELSPALANRFTTVWVPPIEDEAELAQILNARVADEEVRQEVAGRLLDFWRFFRVAAGPAAGGALSVRDLLAWAGFVNAAAPRIGALAAYAHGAHLVLLDGIGLGIGLPTQLKRSVLLEGSPGVGKTALVAALARASGEHPFAWCDGPLLAALKAGDWVLLDELNLAGQSVLEGLNALLDHRAEVFIPELGSSFQCPPTFRIFAAQNPVQEGGGRRGLPKSFLNRFTRVHVELLDVHDLQFIAGSLHPAVPASEAAAAHFARLLFLQRMRAAADRAFVSRAFAEHWGTALPAFRRPPILASPEAINIGWATLQRAQQGEANPNTRTGTKDDLQLLQGQGAALESLAQCMQLSWMCILVGPSGSGEQLVHSFQLQKSHCMHVWCKIPFWLGSRFEWVDGALTRAIEEGRWVLLDNANMCSATVLDRLNPLLEPAGALLLNEAGTANGRPRVLQPHPNFRLILALDPKHGELSRAMRNRGIEVFVADAPADEGREPGASGPLLGASETSESQDLMAVLALQGVPGSALPRAMVAAHLAVRARTTAPHPVLDSIYPAFAALSAFEAALLDPHSAPQIQWTPQLAQQEYGMQTGPDGEPRVSRETVAAVAAALSSDWGLRRALLEGAGLFAMAAALAAGRKGTSIRDLLASSSHSLLVQLLQPVLLPLLALVLEGSQATRAAGPAAAYGAQTLSLEAKRGAAWVLLGAARLHLASPPPGTDPAAKYAHKRAHLLAVLEDPSQYPALQQELARFMHNLGSVQRIVALLQALQVCHEAGQQGAADQAGVWQQNADAWASRLLPAFPLYADLLQPVALAVYEMRAGFSMLAHAHTALQTVGTSLELGAFEAVLTALLGAWEEVKAAEEARAALEAQLFKTKTQSTTILTEEAKEEADYKQTFPDHSAAFADILDAEGVAGAGMVAEAPLKAALTGLELLLARSQVWQETAASHVSLAPQLERLAALALRWRRLQLAAWRSLIRTLAQRHAAVQTLVAILENVHAYYNQFSPLVDKAIKDSLAPIEKRLEDFVKLAKWEDRGYHSLKQSTEKAQRQLHKLQRQAIAALKQPSAAVLADAAKSMGMADLTAPEAAAQDAVHWRAFCTAVIADLQASAVHVPAANETDTVRPDGSTLYRQRIPQLAQRMQDVLASSLDNVGHHASPSDIFCAADAGSLDALAGEVAQRALDLRGAADKGARSRKKKALTDLLHALAAAGLSRQRSAVPSVERSVAAAQRLSEHALFLQRRQRAFLGRLSTAAERLRSLSSTLSDFSASVDAPPASAALAPLLGMAAGALQAVAARYLALHKALAKLGYVAASLFVGLMQEGFCTAEASEEEAGVEMEGDFQGDIHDVPSDAENSEEEENEDEDGEKLDQEMGDVGEQGEAPDEAPAPDQEAAEEEQREEGGEGPINEDTEEGYEQRQFAAPQVSRYLEHMTRRHASAGTGDRGAGARGGCSRQQKAGANRRAGIAEDEEDEDMGEDAEEEAGGEDDEDAGEVSTEEAAALRAQMEELLRQPTASDDADAQYGRDMWARCEALTAEQLRLILEPTHATRLAGEYRSGKRLNMRRVIAYIASHFRKDKIWLRRTRPDQRTYQVSPPLPAVGQLGVLRFGGTDHVRLLHALDAPFTDANGPAVLSALRFDQDNTLADRPMVELLTMLMHMLDLARANAAAHGSAQQLHQLVLVLADGRFHEKDSLRRMVMEAASRPGVLLAFIILDNPAASVLDMQAVQFVGGQPTFSKYLDSFPFPFYIVLRDLASLPSTLASLLRQWFELSAAGAMG</sequence>
<evidence type="ECO:0000256" key="7">
    <source>
        <dbReference type="ARBA" id="ARBA00023186"/>
    </source>
</evidence>
<name>I0Z5J8_COCSC</name>
<evidence type="ECO:0000313" key="12">
    <source>
        <dbReference type="EMBL" id="EIE25917.1"/>
    </source>
</evidence>
<feature type="region of interest" description="Disordered" evidence="10">
    <location>
        <begin position="2223"/>
        <end position="2285"/>
    </location>
</feature>
<keyword evidence="7" id="KW-0143">Chaperone</keyword>
<comment type="similarity">
    <text evidence="3">Belongs to the midasin family.</text>
</comment>
<reference evidence="12 13" key="1">
    <citation type="journal article" date="2012" name="Genome Biol.">
        <title>The genome of the polar eukaryotic microalga coccomyxa subellipsoidea reveals traits of cold adaptation.</title>
        <authorList>
            <person name="Blanc G."/>
            <person name="Agarkova I."/>
            <person name="Grimwood J."/>
            <person name="Kuo A."/>
            <person name="Brueggeman A."/>
            <person name="Dunigan D."/>
            <person name="Gurnon J."/>
            <person name="Ladunga I."/>
            <person name="Lindquist E."/>
            <person name="Lucas S."/>
            <person name="Pangilinan J."/>
            <person name="Proschold T."/>
            <person name="Salamov A."/>
            <person name="Schmutz J."/>
            <person name="Weeks D."/>
            <person name="Yamada T."/>
            <person name="Claverie J.M."/>
            <person name="Grigoriev I."/>
            <person name="Van Etten J."/>
            <person name="Lomsadze A."/>
            <person name="Borodovsky M."/>
        </authorList>
    </citation>
    <scope>NUCLEOTIDE SEQUENCE [LARGE SCALE GENOMIC DNA]</scope>
    <source>
        <strain evidence="12 13">C-169</strain>
    </source>
</reference>
<dbReference type="InterPro" id="IPR025662">
    <property type="entry name" value="Sigma_54_int_dom_ATP-bd_1"/>
</dbReference>
<dbReference type="FunFam" id="3.40.50.300:FF:000142">
    <property type="entry name" value="Midasin"/>
    <property type="match status" value="1"/>
</dbReference>
<dbReference type="FunFam" id="3.40.50.300:FF:000582">
    <property type="entry name" value="Midasin"/>
    <property type="match status" value="1"/>
</dbReference>
<feature type="non-terminal residue" evidence="12">
    <location>
        <position position="1"/>
    </location>
</feature>
<dbReference type="GO" id="GO:0016887">
    <property type="term" value="F:ATP hydrolysis activity"/>
    <property type="evidence" value="ECO:0007669"/>
    <property type="project" value="InterPro"/>
</dbReference>
<dbReference type="SUPFAM" id="SSF52540">
    <property type="entry name" value="P-loop containing nucleoside triphosphate hydrolases"/>
    <property type="match status" value="6"/>
</dbReference>
<evidence type="ECO:0000256" key="8">
    <source>
        <dbReference type="ARBA" id="ARBA00023242"/>
    </source>
</evidence>
<evidence type="ECO:0000256" key="9">
    <source>
        <dbReference type="SAM" id="Coils"/>
    </source>
</evidence>
<keyword evidence="6" id="KW-0067">ATP-binding</keyword>
<feature type="domain" description="AAA+ ATPase" evidence="11">
    <location>
        <begin position="239"/>
        <end position="490"/>
    </location>
</feature>
<dbReference type="Pfam" id="PF17865">
    <property type="entry name" value="AAA_lid_5"/>
    <property type="match status" value="1"/>
</dbReference>
<evidence type="ECO:0000313" key="13">
    <source>
        <dbReference type="Proteomes" id="UP000007264"/>
    </source>
</evidence>
<keyword evidence="9" id="KW-0175">Coiled coil</keyword>
<dbReference type="Pfam" id="PF17867">
    <property type="entry name" value="AAA_lid_7"/>
    <property type="match status" value="1"/>
</dbReference>
<dbReference type="KEGG" id="csl:COCSUDRAFT_12734"/>
<evidence type="ECO:0000256" key="2">
    <source>
        <dbReference type="ARBA" id="ARBA00004642"/>
    </source>
</evidence>
<feature type="compositionally biased region" description="Acidic residues" evidence="10">
    <location>
        <begin position="2141"/>
        <end position="2162"/>
    </location>
</feature>
<dbReference type="RefSeq" id="XP_005650461.1">
    <property type="nucleotide sequence ID" value="XM_005650404.1"/>
</dbReference>
<dbReference type="InterPro" id="IPR048617">
    <property type="entry name" value="MDN1_AAA_lid_4"/>
</dbReference>
<dbReference type="GO" id="GO:0005654">
    <property type="term" value="C:nucleoplasm"/>
    <property type="evidence" value="ECO:0007669"/>
    <property type="project" value="UniProtKB-SubCell"/>
</dbReference>
<dbReference type="OrthoDB" id="5186at2759"/>
<organism evidence="12 13">
    <name type="scientific">Coccomyxa subellipsoidea (strain C-169)</name>
    <name type="common">Green microalga</name>
    <dbReference type="NCBI Taxonomy" id="574566"/>
    <lineage>
        <taxon>Eukaryota</taxon>
        <taxon>Viridiplantae</taxon>
        <taxon>Chlorophyta</taxon>
        <taxon>core chlorophytes</taxon>
        <taxon>Trebouxiophyceae</taxon>
        <taxon>Trebouxiophyceae incertae sedis</taxon>
        <taxon>Coccomyxaceae</taxon>
        <taxon>Coccomyxa</taxon>
        <taxon>Coccomyxa subellipsoidea</taxon>
    </lineage>
</organism>
<dbReference type="PROSITE" id="PS00675">
    <property type="entry name" value="SIGMA54_INTERACT_1"/>
    <property type="match status" value="1"/>
</dbReference>
<feature type="coiled-coil region" evidence="9">
    <location>
        <begin position="1824"/>
        <end position="1851"/>
    </location>
</feature>
<comment type="caution">
    <text evidence="12">The sequence shown here is derived from an EMBL/GenBank/DDBJ whole genome shotgun (WGS) entry which is preliminary data.</text>
</comment>
<dbReference type="GO" id="GO:0005524">
    <property type="term" value="F:ATP binding"/>
    <property type="evidence" value="ECO:0007669"/>
    <property type="project" value="UniProtKB-KW"/>
</dbReference>
<dbReference type="eggNOG" id="KOG1808">
    <property type="taxonomic scope" value="Eukaryota"/>
</dbReference>
<dbReference type="InterPro" id="IPR041190">
    <property type="entry name" value="Midasin_AAA_lid_5"/>
</dbReference>
<evidence type="ECO:0000256" key="5">
    <source>
        <dbReference type="ARBA" id="ARBA00022741"/>
    </source>
</evidence>
<keyword evidence="13" id="KW-1185">Reference proteome</keyword>
<protein>
    <recommendedName>
        <fullName evidence="4">Midasin</fullName>
    </recommendedName>
</protein>